<keyword evidence="1" id="KW-0732">Signal</keyword>
<evidence type="ECO:0000313" key="2">
    <source>
        <dbReference type="EMBL" id="KGE89322.1"/>
    </source>
</evidence>
<dbReference type="EMBL" id="JPOS01000010">
    <property type="protein sequence ID" value="KGE89322.1"/>
    <property type="molecule type" value="Genomic_DNA"/>
</dbReference>
<sequence>MKQIYFLIVAVLAFSAVHAQQTTIDISAIDPVFTTTFEGALVIDVAEAASTAANPDVSFDNPLMGQDFTEAEIAFDVYNYEGVDSIKVLGSLIALFDDALGRMYFTNGSYLGFNNGMFIDANLIDFGIDTDFLGGNQWRNVKLQFTQTGYAVYVDNQLAYNESSTDVTIAGNLTDYSQIIDFMQNAATLVIGTGSFWSDNMRPDGTFFDPQYSYMKNITVTPNFSTSTTEIFEDKPNGKLISVTYFTMDGRKVGEDFNNLEPGVYVKAEAYDSGQVRSEKIFKSTKR</sequence>
<evidence type="ECO:0000313" key="3">
    <source>
        <dbReference type="Proteomes" id="UP000029736"/>
    </source>
</evidence>
<feature type="signal peptide" evidence="1">
    <location>
        <begin position="1"/>
        <end position="19"/>
    </location>
</feature>
<dbReference type="AlphaFoldDB" id="A0A098SEF1"/>
<accession>A0A098SEF1</accession>
<evidence type="ECO:0000256" key="1">
    <source>
        <dbReference type="SAM" id="SignalP"/>
    </source>
</evidence>
<reference evidence="2 3" key="1">
    <citation type="journal article" date="2014" name="Int. J. Syst. Evol. Microbiol.">
        <title>Phaeodactylibacter xiamenensis gen. nov., sp. nov., a member of the family Saprospiraceae isolated from the marine alga Phaeodactylum tricornutum.</title>
        <authorList>
            <person name="Chen Z.Jr."/>
            <person name="Lei X."/>
            <person name="Lai Q."/>
            <person name="Li Y."/>
            <person name="Zhang B."/>
            <person name="Zhang J."/>
            <person name="Zhang H."/>
            <person name="Yang L."/>
            <person name="Zheng W."/>
            <person name="Tian Y."/>
            <person name="Yu Z."/>
            <person name="Xu H.Jr."/>
            <person name="Zheng T."/>
        </authorList>
    </citation>
    <scope>NUCLEOTIDE SEQUENCE [LARGE SCALE GENOMIC DNA]</scope>
    <source>
        <strain evidence="2 3">KD52</strain>
    </source>
</reference>
<dbReference type="Proteomes" id="UP000029736">
    <property type="component" value="Unassembled WGS sequence"/>
</dbReference>
<feature type="chain" id="PRO_5001947953" description="Secretion system C-terminal sorting domain-containing protein" evidence="1">
    <location>
        <begin position="20"/>
        <end position="287"/>
    </location>
</feature>
<comment type="caution">
    <text evidence="2">The sequence shown here is derived from an EMBL/GenBank/DDBJ whole genome shotgun (WGS) entry which is preliminary data.</text>
</comment>
<evidence type="ECO:0008006" key="4">
    <source>
        <dbReference type="Google" id="ProtNLM"/>
    </source>
</evidence>
<gene>
    <name evidence="2" type="ORF">IX84_03075</name>
</gene>
<proteinExistence type="predicted"/>
<dbReference type="OrthoDB" id="975413at2"/>
<protein>
    <recommendedName>
        <fullName evidence="4">Secretion system C-terminal sorting domain-containing protein</fullName>
    </recommendedName>
</protein>
<organism evidence="2 3">
    <name type="scientific">Phaeodactylibacter xiamenensis</name>
    <dbReference type="NCBI Taxonomy" id="1524460"/>
    <lineage>
        <taxon>Bacteria</taxon>
        <taxon>Pseudomonadati</taxon>
        <taxon>Bacteroidota</taxon>
        <taxon>Saprospiria</taxon>
        <taxon>Saprospirales</taxon>
        <taxon>Haliscomenobacteraceae</taxon>
        <taxon>Phaeodactylibacter</taxon>
    </lineage>
</organism>
<dbReference type="RefSeq" id="WP_044216414.1">
    <property type="nucleotide sequence ID" value="NZ_JBKAGJ010000024.1"/>
</dbReference>
<name>A0A098SEF1_9BACT</name>
<keyword evidence="3" id="KW-1185">Reference proteome</keyword>